<evidence type="ECO:0000313" key="1">
    <source>
        <dbReference type="EnsemblMetazoa" id="G23420.1:cds"/>
    </source>
</evidence>
<dbReference type="RefSeq" id="XP_011420154.2">
    <property type="nucleotide sequence ID" value="XM_011421852.4"/>
</dbReference>
<dbReference type="KEGG" id="crg:105322946"/>
<dbReference type="InterPro" id="IPR021475">
    <property type="entry name" value="Pants/Emi1-like"/>
</dbReference>
<name>A0A8W8KJI0_MAGGI</name>
<sequence>MSAPVTDFKESFNGNSPETVKSREEYIKNHPDANLIRPCATYWRECEACFAAPSRIRQRYVNGKDTDCTPLLNVFEKCNAMERGGEDSLDAMNDLIAYEKQKMDNEKKMMQANNVWEYRSSPPENWSAPLPEFIEARKDTHLNKVGDTWEKQDLRLTVRECLLTGELCCIS</sequence>
<organism evidence="1 2">
    <name type="scientific">Magallana gigas</name>
    <name type="common">Pacific oyster</name>
    <name type="synonym">Crassostrea gigas</name>
    <dbReference type="NCBI Taxonomy" id="29159"/>
    <lineage>
        <taxon>Eukaryota</taxon>
        <taxon>Metazoa</taxon>
        <taxon>Spiralia</taxon>
        <taxon>Lophotrochozoa</taxon>
        <taxon>Mollusca</taxon>
        <taxon>Bivalvia</taxon>
        <taxon>Autobranchia</taxon>
        <taxon>Pteriomorphia</taxon>
        <taxon>Ostreida</taxon>
        <taxon>Ostreoidea</taxon>
        <taxon>Ostreidae</taxon>
        <taxon>Magallana</taxon>
    </lineage>
</organism>
<reference evidence="1" key="1">
    <citation type="submission" date="2022-08" db="UniProtKB">
        <authorList>
            <consortium name="EnsemblMetazoa"/>
        </authorList>
    </citation>
    <scope>IDENTIFICATION</scope>
    <source>
        <strain evidence="1">05x7-T-G4-1.051#20</strain>
    </source>
</reference>
<accession>A0A8W8KJI0</accession>
<dbReference type="Pfam" id="PF11326">
    <property type="entry name" value="PANTS-like"/>
    <property type="match status" value="1"/>
</dbReference>
<dbReference type="Proteomes" id="UP000005408">
    <property type="component" value="Unassembled WGS sequence"/>
</dbReference>
<dbReference type="EnsemblMetazoa" id="G23420.2">
    <property type="protein sequence ID" value="G23420.2:cds"/>
    <property type="gene ID" value="G23420"/>
</dbReference>
<dbReference type="EnsemblMetazoa" id="G23420.1">
    <property type="protein sequence ID" value="G23420.1:cds"/>
    <property type="gene ID" value="G23420"/>
</dbReference>
<dbReference type="OMA" id="ENWSAPL"/>
<keyword evidence="2" id="KW-1185">Reference proteome</keyword>
<protein>
    <submittedName>
        <fullName evidence="1">Uncharacterized protein</fullName>
    </submittedName>
</protein>
<proteinExistence type="predicted"/>
<dbReference type="AlphaFoldDB" id="A0A8W8KJI0"/>
<evidence type="ECO:0000313" key="2">
    <source>
        <dbReference type="Proteomes" id="UP000005408"/>
    </source>
</evidence>
<dbReference type="OrthoDB" id="5946508at2759"/>
<dbReference type="GeneID" id="105322946"/>